<protein>
    <recommendedName>
        <fullName evidence="4">FAR-17a/AIG1-like protein</fullName>
    </recommendedName>
</protein>
<dbReference type="EMBL" id="CP150845">
    <property type="protein sequence ID" value="WYZ19129.1"/>
    <property type="molecule type" value="Genomic_DNA"/>
</dbReference>
<feature type="transmembrane region" description="Helical" evidence="1">
    <location>
        <begin position="160"/>
        <end position="182"/>
    </location>
</feature>
<reference evidence="2 3" key="1">
    <citation type="submission" date="2024-03" db="EMBL/GenBank/DDBJ databases">
        <title>Flavobacterium soyae.</title>
        <authorList>
            <person name="Zheng W."/>
        </authorList>
    </citation>
    <scope>NUCLEOTIDE SEQUENCE [LARGE SCALE GENOMIC DNA]</scope>
    <source>
        <strain evidence="2 3">55</strain>
    </source>
</reference>
<name>A0ABZ2UHU6_9FLAO</name>
<keyword evidence="1" id="KW-1133">Transmembrane helix</keyword>
<keyword evidence="1" id="KW-0812">Transmembrane</keyword>
<evidence type="ECO:0000256" key="1">
    <source>
        <dbReference type="SAM" id="Phobius"/>
    </source>
</evidence>
<proteinExistence type="predicted"/>
<evidence type="ECO:0000313" key="2">
    <source>
        <dbReference type="EMBL" id="WYZ19129.1"/>
    </source>
</evidence>
<feature type="transmembrane region" description="Helical" evidence="1">
    <location>
        <begin position="90"/>
        <end position="108"/>
    </location>
</feature>
<dbReference type="Proteomes" id="UP001623852">
    <property type="component" value="Chromosome"/>
</dbReference>
<feature type="transmembrane region" description="Helical" evidence="1">
    <location>
        <begin position="115"/>
        <end position="140"/>
    </location>
</feature>
<accession>A0ABZ2UHU6</accession>
<organism evidence="2 3">
    <name type="scientific">Flavobacterium soyae</name>
    <dbReference type="NCBI Taxonomy" id="2903098"/>
    <lineage>
        <taxon>Bacteria</taxon>
        <taxon>Pseudomonadati</taxon>
        <taxon>Bacteroidota</taxon>
        <taxon>Flavobacteriia</taxon>
        <taxon>Flavobacteriales</taxon>
        <taxon>Flavobacteriaceae</taxon>
        <taxon>Flavobacterium</taxon>
    </lineage>
</organism>
<feature type="transmembrane region" description="Helical" evidence="1">
    <location>
        <begin position="46"/>
        <end position="70"/>
    </location>
</feature>
<evidence type="ECO:0000313" key="3">
    <source>
        <dbReference type="Proteomes" id="UP001623852"/>
    </source>
</evidence>
<dbReference type="RefSeq" id="WP_406843858.1">
    <property type="nucleotide sequence ID" value="NZ_CP150845.1"/>
</dbReference>
<keyword evidence="1" id="KW-0472">Membrane</keyword>
<feature type="transmembrane region" description="Helical" evidence="1">
    <location>
        <begin position="6"/>
        <end position="34"/>
    </location>
</feature>
<sequence>MRENILLLLQIITVDFFTAFGLYSILYLIVSIFVKKPILYKIDEEAVKFISLAGVIYFAVWIIGIFVFYAENNPEEKSDMLNRMFGKYWIGYWSQPILWFVLTQLLRFKKVSKNALLRIVFSFLLIVSIERLIIFTVALHRDYLPSSWTMYRDLDIYPSNFFLALLMKIVFFLFFVGIYYLAKNQIKIFAKTKRIEN</sequence>
<evidence type="ECO:0008006" key="4">
    <source>
        <dbReference type="Google" id="ProtNLM"/>
    </source>
</evidence>
<gene>
    <name evidence="2" type="ORF">AABD74_18405</name>
</gene>
<keyword evidence="3" id="KW-1185">Reference proteome</keyword>